<evidence type="ECO:0000313" key="1">
    <source>
        <dbReference type="EMBL" id="KKN29589.1"/>
    </source>
</evidence>
<comment type="caution">
    <text evidence="1">The sequence shown here is derived from an EMBL/GenBank/DDBJ whole genome shotgun (WGS) entry which is preliminary data.</text>
</comment>
<dbReference type="AlphaFoldDB" id="A0A0F9PHF1"/>
<reference evidence="1" key="1">
    <citation type="journal article" date="2015" name="Nature">
        <title>Complex archaea that bridge the gap between prokaryotes and eukaryotes.</title>
        <authorList>
            <person name="Spang A."/>
            <person name="Saw J.H."/>
            <person name="Jorgensen S.L."/>
            <person name="Zaremba-Niedzwiedzka K."/>
            <person name="Martijn J."/>
            <person name="Lind A.E."/>
            <person name="van Eijk R."/>
            <person name="Schleper C."/>
            <person name="Guy L."/>
            <person name="Ettema T.J."/>
        </authorList>
    </citation>
    <scope>NUCLEOTIDE SEQUENCE</scope>
</reference>
<gene>
    <name evidence="1" type="ORF">LCGC14_0842570</name>
</gene>
<protein>
    <submittedName>
        <fullName evidence="1">Uncharacterized protein</fullName>
    </submittedName>
</protein>
<proteinExistence type="predicted"/>
<accession>A0A0F9PHF1</accession>
<organism evidence="1">
    <name type="scientific">marine sediment metagenome</name>
    <dbReference type="NCBI Taxonomy" id="412755"/>
    <lineage>
        <taxon>unclassified sequences</taxon>
        <taxon>metagenomes</taxon>
        <taxon>ecological metagenomes</taxon>
    </lineage>
</organism>
<dbReference type="EMBL" id="LAZR01002475">
    <property type="protein sequence ID" value="KKN29589.1"/>
    <property type="molecule type" value="Genomic_DNA"/>
</dbReference>
<name>A0A0F9PHF1_9ZZZZ</name>
<sequence>MIVAILILSLALAWLLYETDFLTLRLEVGAVQSKTSAIESTLNSKALKAIEFKPSTFEPLTMPETTGDIKIICSEVTI</sequence>